<comment type="caution">
    <text evidence="2">The sequence shown here is derived from an EMBL/GenBank/DDBJ whole genome shotgun (WGS) entry which is preliminary data.</text>
</comment>
<accession>A0A0W0S3N3</accession>
<gene>
    <name evidence="2" type="ORF">Lbru_2451</name>
</gene>
<dbReference type="Proteomes" id="UP000054742">
    <property type="component" value="Unassembled WGS sequence"/>
</dbReference>
<name>A0A0W0S3N3_9GAMM</name>
<feature type="domain" description="Putative integrase N-terminal" evidence="1">
    <location>
        <begin position="2"/>
        <end position="56"/>
    </location>
</feature>
<proteinExistence type="predicted"/>
<dbReference type="Pfam" id="PF12834">
    <property type="entry name" value="Phage_int_SAM_2"/>
    <property type="match status" value="1"/>
</dbReference>
<evidence type="ECO:0000259" key="1">
    <source>
        <dbReference type="Pfam" id="PF12834"/>
    </source>
</evidence>
<dbReference type="EMBL" id="LNXV01000033">
    <property type="protein sequence ID" value="KTC78159.1"/>
    <property type="molecule type" value="Genomic_DNA"/>
</dbReference>
<sequence>MKHMINRCMKDLHELGFKVGHLNGLKPKHIYALVEHWKKQGKSPATIKNYMSKLHKLAYSLDKPKLVRTGNTLYACFLVYNLKIQALM</sequence>
<evidence type="ECO:0000313" key="2">
    <source>
        <dbReference type="EMBL" id="KTC78159.1"/>
    </source>
</evidence>
<organism evidence="2 3">
    <name type="scientific">Legionella brunensis</name>
    <dbReference type="NCBI Taxonomy" id="29422"/>
    <lineage>
        <taxon>Bacteria</taxon>
        <taxon>Pseudomonadati</taxon>
        <taxon>Pseudomonadota</taxon>
        <taxon>Gammaproteobacteria</taxon>
        <taxon>Legionellales</taxon>
        <taxon>Legionellaceae</taxon>
        <taxon>Legionella</taxon>
    </lineage>
</organism>
<dbReference type="PATRIC" id="fig|29422.6.peg.2612"/>
<dbReference type="AlphaFoldDB" id="A0A0W0S3N3"/>
<evidence type="ECO:0000313" key="3">
    <source>
        <dbReference type="Proteomes" id="UP000054742"/>
    </source>
</evidence>
<reference evidence="2 3" key="1">
    <citation type="submission" date="2015-11" db="EMBL/GenBank/DDBJ databases">
        <title>Genomic analysis of 38 Legionella species identifies large and diverse effector repertoires.</title>
        <authorList>
            <person name="Burstein D."/>
            <person name="Amaro F."/>
            <person name="Zusman T."/>
            <person name="Lifshitz Z."/>
            <person name="Cohen O."/>
            <person name="Gilbert J.A."/>
            <person name="Pupko T."/>
            <person name="Shuman H.A."/>
            <person name="Segal G."/>
        </authorList>
    </citation>
    <scope>NUCLEOTIDE SEQUENCE [LARGE SCALE GENOMIC DNA]</scope>
    <source>
        <strain evidence="2 3">ATCC 43878</strain>
    </source>
</reference>
<dbReference type="InterPro" id="IPR024457">
    <property type="entry name" value="Putative_integrase_N"/>
</dbReference>
<protein>
    <submittedName>
        <fullName evidence="2">Putative integrase</fullName>
    </submittedName>
</protein>
<keyword evidence="3" id="KW-1185">Reference proteome</keyword>